<dbReference type="InterPro" id="IPR053200">
    <property type="entry name" value="YfmO-like"/>
</dbReference>
<feature type="transmembrane region" description="Helical" evidence="6">
    <location>
        <begin position="81"/>
        <end position="102"/>
    </location>
</feature>
<feature type="domain" description="Major facilitator superfamily (MFS) profile" evidence="7">
    <location>
        <begin position="43"/>
        <end position="422"/>
    </location>
</feature>
<proteinExistence type="predicted"/>
<evidence type="ECO:0000256" key="6">
    <source>
        <dbReference type="SAM" id="Phobius"/>
    </source>
</evidence>
<dbReference type="AlphaFoldDB" id="A0A9D1RZB7"/>
<feature type="compositionally biased region" description="Low complexity" evidence="5">
    <location>
        <begin position="13"/>
        <end position="29"/>
    </location>
</feature>
<reference evidence="8" key="1">
    <citation type="journal article" date="2021" name="PeerJ">
        <title>Extensive microbial diversity within the chicken gut microbiome revealed by metagenomics and culture.</title>
        <authorList>
            <person name="Gilroy R."/>
            <person name="Ravi A."/>
            <person name="Getino M."/>
            <person name="Pursley I."/>
            <person name="Horton D.L."/>
            <person name="Alikhan N.F."/>
            <person name="Baker D."/>
            <person name="Gharbi K."/>
            <person name="Hall N."/>
            <person name="Watson M."/>
            <person name="Adriaenssens E.M."/>
            <person name="Foster-Nyarko E."/>
            <person name="Jarju S."/>
            <person name="Secka A."/>
            <person name="Antonio M."/>
            <person name="Oren A."/>
            <person name="Chaudhuri R.R."/>
            <person name="La Ragione R."/>
            <person name="Hildebrand F."/>
            <person name="Pallen M.J."/>
        </authorList>
    </citation>
    <scope>NUCLEOTIDE SEQUENCE</scope>
    <source>
        <strain evidence="8">ChiHejej3B27-3195</strain>
    </source>
</reference>
<dbReference type="InterPro" id="IPR036259">
    <property type="entry name" value="MFS_trans_sf"/>
</dbReference>
<feature type="transmembrane region" description="Helical" evidence="6">
    <location>
        <begin position="140"/>
        <end position="160"/>
    </location>
</feature>
<organism evidence="8 9">
    <name type="scientific">Candidatus Nesterenkonia stercoripullorum</name>
    <dbReference type="NCBI Taxonomy" id="2838701"/>
    <lineage>
        <taxon>Bacteria</taxon>
        <taxon>Bacillati</taxon>
        <taxon>Actinomycetota</taxon>
        <taxon>Actinomycetes</taxon>
        <taxon>Micrococcales</taxon>
        <taxon>Micrococcaceae</taxon>
        <taxon>Nesterenkonia</taxon>
    </lineage>
</organism>
<feature type="transmembrane region" description="Helical" evidence="6">
    <location>
        <begin position="109"/>
        <end position="128"/>
    </location>
</feature>
<evidence type="ECO:0000256" key="3">
    <source>
        <dbReference type="ARBA" id="ARBA00022989"/>
    </source>
</evidence>
<dbReference type="Pfam" id="PF07690">
    <property type="entry name" value="MFS_1"/>
    <property type="match status" value="1"/>
</dbReference>
<dbReference type="Proteomes" id="UP000824151">
    <property type="component" value="Unassembled WGS sequence"/>
</dbReference>
<feature type="transmembrane region" description="Helical" evidence="6">
    <location>
        <begin position="333"/>
        <end position="353"/>
    </location>
</feature>
<evidence type="ECO:0000256" key="2">
    <source>
        <dbReference type="ARBA" id="ARBA00022692"/>
    </source>
</evidence>
<feature type="transmembrane region" description="Helical" evidence="6">
    <location>
        <begin position="400"/>
        <end position="417"/>
    </location>
</feature>
<dbReference type="EMBL" id="DXGD01000045">
    <property type="protein sequence ID" value="HIW98743.1"/>
    <property type="molecule type" value="Genomic_DNA"/>
</dbReference>
<feature type="transmembrane region" description="Helical" evidence="6">
    <location>
        <begin position="197"/>
        <end position="215"/>
    </location>
</feature>
<feature type="transmembrane region" description="Helical" evidence="6">
    <location>
        <begin position="236"/>
        <end position="258"/>
    </location>
</feature>
<dbReference type="CDD" id="cd17474">
    <property type="entry name" value="MFS_YfmO_like"/>
    <property type="match status" value="1"/>
</dbReference>
<feature type="transmembrane region" description="Helical" evidence="6">
    <location>
        <begin position="167"/>
        <end position="191"/>
    </location>
</feature>
<comment type="caution">
    <text evidence="8">The sequence shown here is derived from an EMBL/GenBank/DDBJ whole genome shotgun (WGS) entry which is preliminary data.</text>
</comment>
<dbReference type="PRINTS" id="PR01035">
    <property type="entry name" value="TCRTETA"/>
</dbReference>
<keyword evidence="3 6" id="KW-1133">Transmembrane helix</keyword>
<dbReference type="InterPro" id="IPR001958">
    <property type="entry name" value="Tet-R_TetA/multi-R_MdtG-like"/>
</dbReference>
<dbReference type="InterPro" id="IPR011701">
    <property type="entry name" value="MFS"/>
</dbReference>
<feature type="transmembrane region" description="Helical" evidence="6">
    <location>
        <begin position="305"/>
        <end position="327"/>
    </location>
</feature>
<feature type="transmembrane region" description="Helical" evidence="6">
    <location>
        <begin position="278"/>
        <end position="298"/>
    </location>
</feature>
<keyword evidence="4 6" id="KW-0472">Membrane</keyword>
<evidence type="ECO:0000256" key="4">
    <source>
        <dbReference type="ARBA" id="ARBA00023136"/>
    </source>
</evidence>
<evidence type="ECO:0000313" key="8">
    <source>
        <dbReference type="EMBL" id="HIW98743.1"/>
    </source>
</evidence>
<reference evidence="8" key="2">
    <citation type="submission" date="2021-04" db="EMBL/GenBank/DDBJ databases">
        <authorList>
            <person name="Gilroy R."/>
        </authorList>
    </citation>
    <scope>NUCLEOTIDE SEQUENCE</scope>
    <source>
        <strain evidence="8">ChiHejej3B27-3195</strain>
    </source>
</reference>
<evidence type="ECO:0000256" key="1">
    <source>
        <dbReference type="ARBA" id="ARBA00004651"/>
    </source>
</evidence>
<feature type="compositionally biased region" description="Basic and acidic residues" evidence="5">
    <location>
        <begin position="1"/>
        <end position="11"/>
    </location>
</feature>
<sequence length="443" mass="44789">MTSLHPEKVSEKTSGTQSTSTPPPQASSAAAGSFTEAFRQPRAVWAIAFAVTVSFMGIGLVDPILPAISNELGASETQAMLLFTSYLFITAMAMFFTSWFASKVGVRRTLLIGLALVVVFAALASTAGSVDQIIGLRAGWGLGNALFISTALAAIVGAATGPSSGAIILYEAALGVGMAAGPLLGGLLGSVSWRTPFAGTAVLMGIGFIAITVLLRKTPPAQPVSVGAAFAALSHPALRTLAITAVFYNFALFTLLAYSPFPLEAAAASAGHEFGALQIGGVFFGWGLGLAITSVFVAPVLTRRLGLLATVITTLGLLTGVMVLMGLLHGSVVGLVTLIIVGGLLLGIMNTALTETVMEATDLPRAVASSAYSGVRFLGGAIAPAVAGPLAAAFGPSVPYEVAAGALILGLGALLLGRKHVIATAAPHSVQDEGEDVILGDES</sequence>
<comment type="subcellular location">
    <subcellularLocation>
        <location evidence="1">Cell membrane</location>
        <topology evidence="1">Multi-pass membrane protein</topology>
    </subcellularLocation>
</comment>
<keyword evidence="2 6" id="KW-0812">Transmembrane</keyword>
<evidence type="ECO:0000256" key="5">
    <source>
        <dbReference type="SAM" id="MobiDB-lite"/>
    </source>
</evidence>
<dbReference type="GO" id="GO:0005886">
    <property type="term" value="C:plasma membrane"/>
    <property type="evidence" value="ECO:0007669"/>
    <property type="project" value="UniProtKB-SubCell"/>
</dbReference>
<dbReference type="Gene3D" id="1.20.1250.20">
    <property type="entry name" value="MFS general substrate transporter like domains"/>
    <property type="match status" value="1"/>
</dbReference>
<protein>
    <submittedName>
        <fullName evidence="8">MFS transporter</fullName>
    </submittedName>
</protein>
<dbReference type="PROSITE" id="PS50850">
    <property type="entry name" value="MFS"/>
    <property type="match status" value="1"/>
</dbReference>
<feature type="transmembrane region" description="Helical" evidence="6">
    <location>
        <begin position="374"/>
        <end position="394"/>
    </location>
</feature>
<gene>
    <name evidence="8" type="ORF">H9871_01225</name>
</gene>
<evidence type="ECO:0000313" key="9">
    <source>
        <dbReference type="Proteomes" id="UP000824151"/>
    </source>
</evidence>
<dbReference type="SUPFAM" id="SSF103473">
    <property type="entry name" value="MFS general substrate transporter"/>
    <property type="match status" value="1"/>
</dbReference>
<dbReference type="GO" id="GO:0022857">
    <property type="term" value="F:transmembrane transporter activity"/>
    <property type="evidence" value="ECO:0007669"/>
    <property type="project" value="InterPro"/>
</dbReference>
<feature type="transmembrane region" description="Helical" evidence="6">
    <location>
        <begin position="43"/>
        <end position="61"/>
    </location>
</feature>
<dbReference type="InterPro" id="IPR020846">
    <property type="entry name" value="MFS_dom"/>
</dbReference>
<evidence type="ECO:0000259" key="7">
    <source>
        <dbReference type="PROSITE" id="PS50850"/>
    </source>
</evidence>
<dbReference type="PANTHER" id="PTHR43683">
    <property type="entry name" value="MULTIDRUG EFFLUX PROTEIN YFMO"/>
    <property type="match status" value="1"/>
</dbReference>
<accession>A0A9D1RZB7</accession>
<name>A0A9D1RZB7_9MICC</name>
<feature type="region of interest" description="Disordered" evidence="5">
    <location>
        <begin position="1"/>
        <end position="29"/>
    </location>
</feature>
<dbReference type="PANTHER" id="PTHR43683:SF1">
    <property type="entry name" value="MULTIDRUG EFFLUX PROTEIN YFMO"/>
    <property type="match status" value="1"/>
</dbReference>